<dbReference type="SUPFAM" id="SSF52540">
    <property type="entry name" value="P-loop containing nucleoside triphosphate hydrolases"/>
    <property type="match status" value="1"/>
</dbReference>
<protein>
    <recommendedName>
        <fullName evidence="7">Hydrogenobyrinate a,c-diamide synthase</fullName>
        <ecNumber evidence="7">6.3.5.9</ecNumber>
    </recommendedName>
    <alternativeName>
        <fullName evidence="7">Hydrogenobyrinic acid a,c-diamide synthase</fullName>
    </alternativeName>
</protein>
<feature type="domain" description="CobB/CobQ-like glutamine amidotransferase" evidence="9">
    <location>
        <begin position="256"/>
        <end position="440"/>
    </location>
</feature>
<dbReference type="EC" id="6.3.5.9" evidence="7"/>
<feature type="active site" description="Nucleophile" evidence="7">
    <location>
        <position position="338"/>
    </location>
</feature>
<comment type="cofactor">
    <cofactor evidence="1 7">
        <name>Mg(2+)</name>
        <dbReference type="ChEBI" id="CHEBI:18420"/>
    </cofactor>
</comment>
<sequence>MTGPLDLPRVLIAAPASGHGKTTIASGLMAAMHASGHDVAPFKVGPDYIDPGYHRLATGRPGRNLDPVMCGEDRIAPLLAHGAEGTRVSVIEGVMGLFDGRLNTEGFGSSAHVAHLTRSPIVLTVDVSHTSRTVAAWVHGLATFDPDLHVAGVVLNKAATVRHADEAVRAVESTGIPVFGVLPRDEAIHVPSRHLGLVPVGERAEADVAMSRLAEQIRAEVDVAAIAAVAAAAEPLDTTPWDPHAEMVPVRGRPRVAVAGGRAFTFRYAELSELLEAAGCQVVEFDPLTDPALPDDIAGLYMGGGFPEVHAIDLAANTTMVDDLSRRIGEGLPTVAECAGMLYLAESLDGHAMVGAVPASAQMGPHLTLGYRDVVSPVDTLLTSAGDHVTGHEFHRTVMTPGYAGTGAWRHGGAGHGFSLAPTGPPSVHASYMHTHWAGHPMMAQNFAAACARWLEEGGM</sequence>
<dbReference type="InterPro" id="IPR004484">
    <property type="entry name" value="CbiA/CobB_synth"/>
</dbReference>
<dbReference type="Gene3D" id="3.40.50.880">
    <property type="match status" value="1"/>
</dbReference>
<dbReference type="AlphaFoldDB" id="A0A542ZCW7"/>
<comment type="caution">
    <text evidence="10">The sequence shown here is derived from an EMBL/GenBank/DDBJ whole genome shotgun (WGS) entry which is preliminary data.</text>
</comment>
<keyword evidence="11" id="KW-1185">Reference proteome</keyword>
<dbReference type="GO" id="GO:0043802">
    <property type="term" value="F:hydrogenobyrinic acid a,c-diamide synthase (glutamine-hydrolysing) activity"/>
    <property type="evidence" value="ECO:0007669"/>
    <property type="project" value="UniProtKB-UniRule"/>
</dbReference>
<evidence type="ECO:0000256" key="5">
    <source>
        <dbReference type="ARBA" id="ARBA00022842"/>
    </source>
</evidence>
<evidence type="ECO:0000256" key="4">
    <source>
        <dbReference type="ARBA" id="ARBA00022840"/>
    </source>
</evidence>
<gene>
    <name evidence="7" type="primary">cobB</name>
    <name evidence="10" type="ORF">FB460_2000</name>
</gene>
<keyword evidence="4 7" id="KW-0067">ATP-binding</keyword>
<dbReference type="PANTHER" id="PTHR43873">
    <property type="entry name" value="COBYRINATE A,C-DIAMIDE SYNTHASE"/>
    <property type="match status" value="1"/>
</dbReference>
<dbReference type="GO" id="GO:0009236">
    <property type="term" value="P:cobalamin biosynthetic process"/>
    <property type="evidence" value="ECO:0007669"/>
    <property type="project" value="UniProtKB-UniRule"/>
</dbReference>
<dbReference type="Pfam" id="PF07685">
    <property type="entry name" value="GATase_3"/>
    <property type="match status" value="1"/>
</dbReference>
<evidence type="ECO:0000259" key="9">
    <source>
        <dbReference type="Pfam" id="PF07685"/>
    </source>
</evidence>
<dbReference type="RefSeq" id="WP_211345937.1">
    <property type="nucleotide sequence ID" value="NZ_BAAAMD010000004.1"/>
</dbReference>
<feature type="site" description="Increases nucleophilicity of active site Cys" evidence="7">
    <location>
        <position position="434"/>
    </location>
</feature>
<organism evidence="10 11">
    <name type="scientific">Propioniferax innocua</name>
    <dbReference type="NCBI Taxonomy" id="1753"/>
    <lineage>
        <taxon>Bacteria</taxon>
        <taxon>Bacillati</taxon>
        <taxon>Actinomycetota</taxon>
        <taxon>Actinomycetes</taxon>
        <taxon>Propionibacteriales</taxon>
        <taxon>Propionibacteriaceae</taxon>
        <taxon>Propioniferax</taxon>
    </lineage>
</organism>
<accession>A0A542ZCW7</accession>
<evidence type="ECO:0000256" key="7">
    <source>
        <dbReference type="HAMAP-Rule" id="MF_00027"/>
    </source>
</evidence>
<evidence type="ECO:0000313" key="11">
    <source>
        <dbReference type="Proteomes" id="UP000316196"/>
    </source>
</evidence>
<evidence type="ECO:0000256" key="1">
    <source>
        <dbReference type="ARBA" id="ARBA00001946"/>
    </source>
</evidence>
<keyword evidence="6 7" id="KW-0315">Glutamine amidotransferase</keyword>
<dbReference type="Proteomes" id="UP000316196">
    <property type="component" value="Unassembled WGS sequence"/>
</dbReference>
<dbReference type="InterPro" id="IPR029062">
    <property type="entry name" value="Class_I_gatase-like"/>
</dbReference>
<evidence type="ECO:0000256" key="3">
    <source>
        <dbReference type="ARBA" id="ARBA00022741"/>
    </source>
</evidence>
<dbReference type="InterPro" id="IPR002586">
    <property type="entry name" value="CobQ/CobB/MinD/ParA_Nub-bd_dom"/>
</dbReference>
<dbReference type="CDD" id="cd03130">
    <property type="entry name" value="GATase1_CobB"/>
    <property type="match status" value="1"/>
</dbReference>
<keyword evidence="2 7" id="KW-0436">Ligase</keyword>
<comment type="catalytic activity">
    <reaction evidence="7">
        <text>hydrogenobyrinate + 2 L-glutamine + 2 ATP + 2 H2O = hydrogenobyrinate a,c-diamide + 2 L-glutamate + 2 ADP + 2 phosphate + 2 H(+)</text>
        <dbReference type="Rhea" id="RHEA:12544"/>
        <dbReference type="ChEBI" id="CHEBI:15377"/>
        <dbReference type="ChEBI" id="CHEBI:15378"/>
        <dbReference type="ChEBI" id="CHEBI:29985"/>
        <dbReference type="ChEBI" id="CHEBI:30616"/>
        <dbReference type="ChEBI" id="CHEBI:43474"/>
        <dbReference type="ChEBI" id="CHEBI:58359"/>
        <dbReference type="ChEBI" id="CHEBI:77873"/>
        <dbReference type="ChEBI" id="CHEBI:77874"/>
        <dbReference type="ChEBI" id="CHEBI:456216"/>
        <dbReference type="EC" id="6.3.5.9"/>
    </reaction>
</comment>
<dbReference type="EMBL" id="VFOR01000002">
    <property type="protein sequence ID" value="TQL58147.1"/>
    <property type="molecule type" value="Genomic_DNA"/>
</dbReference>
<dbReference type="PANTHER" id="PTHR43873:SF1">
    <property type="entry name" value="COBYRINATE A,C-DIAMIDE SYNTHASE"/>
    <property type="match status" value="1"/>
</dbReference>
<dbReference type="Gene3D" id="3.40.50.300">
    <property type="entry name" value="P-loop containing nucleotide triphosphate hydrolases"/>
    <property type="match status" value="1"/>
</dbReference>
<keyword evidence="3 7" id="KW-0547">Nucleotide-binding</keyword>
<dbReference type="Pfam" id="PF01656">
    <property type="entry name" value="CbiA"/>
    <property type="match status" value="1"/>
</dbReference>
<dbReference type="InterPro" id="IPR011698">
    <property type="entry name" value="GATase_3"/>
</dbReference>
<evidence type="ECO:0000259" key="8">
    <source>
        <dbReference type="Pfam" id="PF01656"/>
    </source>
</evidence>
<dbReference type="PROSITE" id="PS51274">
    <property type="entry name" value="GATASE_COBBQ"/>
    <property type="match status" value="1"/>
</dbReference>
<evidence type="ECO:0000313" key="10">
    <source>
        <dbReference type="EMBL" id="TQL58147.1"/>
    </source>
</evidence>
<dbReference type="NCBIfam" id="NF002204">
    <property type="entry name" value="PRK01077.1"/>
    <property type="match status" value="1"/>
</dbReference>
<comment type="miscellaneous">
    <text evidence="7">The a and c carboxylates of hydrogenobyrinate are activated for nucleophilic attack via formation of a phosphorylated intermediate by ATP. CobB catalyzes first the amidation of the c-carboxylate, and then that of the a-carboxylate.</text>
</comment>
<proteinExistence type="inferred from homology"/>
<dbReference type="GO" id="GO:0042242">
    <property type="term" value="F:cobyrinic acid a,c-diamide synthase activity"/>
    <property type="evidence" value="ECO:0007669"/>
    <property type="project" value="InterPro"/>
</dbReference>
<name>A0A542ZCW7_9ACTN</name>
<keyword evidence="5 7" id="KW-0460">Magnesium</keyword>
<comment type="similarity">
    <text evidence="7">Belongs to the CobB/CbiA family.</text>
</comment>
<dbReference type="SUPFAM" id="SSF52317">
    <property type="entry name" value="Class I glutamine amidotransferase-like"/>
    <property type="match status" value="1"/>
</dbReference>
<reference evidence="10 11" key="1">
    <citation type="submission" date="2019-06" db="EMBL/GenBank/DDBJ databases">
        <title>Sequencing the genomes of 1000 actinobacteria strains.</title>
        <authorList>
            <person name="Klenk H.-P."/>
        </authorList>
    </citation>
    <scope>NUCLEOTIDE SEQUENCE [LARGE SCALE GENOMIC DNA]</scope>
    <source>
        <strain evidence="10 11">DSM 8251</strain>
    </source>
</reference>
<evidence type="ECO:0000256" key="6">
    <source>
        <dbReference type="ARBA" id="ARBA00022962"/>
    </source>
</evidence>
<dbReference type="InterPro" id="IPR027417">
    <property type="entry name" value="P-loop_NTPase"/>
</dbReference>
<dbReference type="CDD" id="cd05388">
    <property type="entry name" value="CobB_N"/>
    <property type="match status" value="1"/>
</dbReference>
<comment type="domain">
    <text evidence="7">Comprises of two domains. The C-terminal domain contains the binding site for glutamine and catalyzes the hydrolysis of this substrate to glutamate and ammonia. The N-terminal domain is anticipated to bind ATP and hydrogenobyrinate and catalyzes the ultimate synthesis of the diamide product. The ammonia produced via the glutaminase domain is probably translocated to the adjacent domain via a molecular tunnel, where it reacts with an activated intermediate.</text>
</comment>
<keyword evidence="7" id="KW-0169">Cobalamin biosynthesis</keyword>
<comment type="function">
    <text evidence="7">Catalyzes the ATP-dependent amidation of the two carboxylate groups at positions a and c of hydrogenobyrinate, using either L-glutamine or ammonia as the nitrogen source.</text>
</comment>
<dbReference type="HAMAP" id="MF_00027">
    <property type="entry name" value="CobB_CbiA"/>
    <property type="match status" value="1"/>
</dbReference>
<dbReference type="NCBIfam" id="TIGR00379">
    <property type="entry name" value="cobB"/>
    <property type="match status" value="1"/>
</dbReference>
<evidence type="ECO:0000256" key="2">
    <source>
        <dbReference type="ARBA" id="ARBA00022598"/>
    </source>
</evidence>
<dbReference type="GO" id="GO:0005524">
    <property type="term" value="F:ATP binding"/>
    <property type="evidence" value="ECO:0007669"/>
    <property type="project" value="UniProtKB-UniRule"/>
</dbReference>
<feature type="domain" description="CobQ/CobB/MinD/ParA nucleotide binding" evidence="8">
    <location>
        <begin position="11"/>
        <end position="195"/>
    </location>
</feature>
<comment type="pathway">
    <text evidence="7">Cofactor biosynthesis; adenosylcobalamin biosynthesis; cob(II)yrinate a,c-diamide from precorrin-2 (aerobic route): step 9/10.</text>
</comment>
<dbReference type="UniPathway" id="UPA00148">
    <property type="reaction ID" value="UER00220"/>
</dbReference>